<dbReference type="PANTHER" id="PTHR46470:SF4">
    <property type="entry name" value="5-AMINO-6-(5-PHOSPHO-D-RIBITYLAMINO)URACIL PHOSPHATASE YIGB"/>
    <property type="match status" value="1"/>
</dbReference>
<dbReference type="Gene3D" id="1.20.120.1600">
    <property type="match status" value="1"/>
</dbReference>
<dbReference type="GO" id="GO:0009231">
    <property type="term" value="P:riboflavin biosynthetic process"/>
    <property type="evidence" value="ECO:0007669"/>
    <property type="project" value="TreeGrafter"/>
</dbReference>
<accession>A0A075NXM3</accession>
<dbReference type="EMBL" id="CP008849">
    <property type="protein sequence ID" value="AIF97385.1"/>
    <property type="molecule type" value="Genomic_DNA"/>
</dbReference>
<dbReference type="GeneID" id="78253524"/>
<sequence length="241" mass="27242">MQFFRSLHAVKAMTFDLDDTLYNNEPIIQRAERALQQHIRTHHPRAAALTSQQWLHLKNSAIATRPELASDMGQLRLTVLRQALTDDAQEQTWDEGKLDDAVMACFHCFYNARSQFTLTEEIHTTLKTLSERMPLVAITNGNVNAKAIGIDTYFDDIYHANLSRPMKPSPVMFEQAADKLGIAPQHILHVGDNLQKDVYASINAGFQSAWYACNRPMALQLEKVSVLPHVVLDNLSELLAF</sequence>
<dbReference type="InterPro" id="IPR006439">
    <property type="entry name" value="HAD-SF_hydro_IA"/>
</dbReference>
<proteinExistence type="predicted"/>
<dbReference type="eggNOG" id="COG1011">
    <property type="taxonomic scope" value="Bacteria"/>
</dbReference>
<evidence type="ECO:0000256" key="3">
    <source>
        <dbReference type="ARBA" id="ARBA00022842"/>
    </source>
</evidence>
<dbReference type="RefSeq" id="WP_044055559.1">
    <property type="nucleotide sequence ID" value="NZ_CBCSKJ010000005.1"/>
</dbReference>
<evidence type="ECO:0000313" key="5">
    <source>
        <dbReference type="Proteomes" id="UP000056090"/>
    </source>
</evidence>
<dbReference type="SFLD" id="SFLDS00003">
    <property type="entry name" value="Haloacid_Dehalogenase"/>
    <property type="match status" value="1"/>
</dbReference>
<name>A0A075NXM3_9ALTE</name>
<reference evidence="4 5" key="1">
    <citation type="submission" date="2014-06" db="EMBL/GenBank/DDBJ databases">
        <title>Genomes of Alteromonas australica, a world apart.</title>
        <authorList>
            <person name="Gonzaga A."/>
            <person name="Lopez-Perez M."/>
            <person name="Rodriguez-Valera F."/>
        </authorList>
    </citation>
    <scope>NUCLEOTIDE SEQUENCE [LARGE SCALE GENOMIC DNA]</scope>
    <source>
        <strain evidence="4 5">H 17</strain>
    </source>
</reference>
<dbReference type="InterPro" id="IPR051400">
    <property type="entry name" value="HAD-like_hydrolase"/>
</dbReference>
<dbReference type="NCBIfam" id="TIGR01509">
    <property type="entry name" value="HAD-SF-IA-v3"/>
    <property type="match status" value="1"/>
</dbReference>
<dbReference type="PRINTS" id="PR00413">
    <property type="entry name" value="HADHALOGNASE"/>
</dbReference>
<dbReference type="AlphaFoldDB" id="A0A075NXM3"/>
<dbReference type="SUPFAM" id="SSF56784">
    <property type="entry name" value="HAD-like"/>
    <property type="match status" value="1"/>
</dbReference>
<keyword evidence="5" id="KW-1185">Reference proteome</keyword>
<comment type="cofactor">
    <cofactor evidence="1">
        <name>Mg(2+)</name>
        <dbReference type="ChEBI" id="CHEBI:18420"/>
    </cofactor>
</comment>
<dbReference type="Proteomes" id="UP000056090">
    <property type="component" value="Chromosome"/>
</dbReference>
<dbReference type="GO" id="GO:0016787">
    <property type="term" value="F:hydrolase activity"/>
    <property type="evidence" value="ECO:0007669"/>
    <property type="project" value="UniProtKB-KW"/>
</dbReference>
<protein>
    <submittedName>
        <fullName evidence="4">Haloacid dehalogenase</fullName>
    </submittedName>
</protein>
<evidence type="ECO:0000256" key="2">
    <source>
        <dbReference type="ARBA" id="ARBA00022801"/>
    </source>
</evidence>
<dbReference type="Gene3D" id="3.40.50.1000">
    <property type="entry name" value="HAD superfamily/HAD-like"/>
    <property type="match status" value="1"/>
</dbReference>
<keyword evidence="3" id="KW-0460">Magnesium</keyword>
<dbReference type="PANTHER" id="PTHR46470">
    <property type="entry name" value="N-ACYLNEURAMINATE-9-PHOSPHATASE"/>
    <property type="match status" value="1"/>
</dbReference>
<dbReference type="NCBIfam" id="TIGR01549">
    <property type="entry name" value="HAD-SF-IA-v1"/>
    <property type="match status" value="1"/>
</dbReference>
<dbReference type="SFLD" id="SFLDG01129">
    <property type="entry name" value="C1.5:_HAD__Beta-PGM__Phosphata"/>
    <property type="match status" value="1"/>
</dbReference>
<dbReference type="Pfam" id="PF00702">
    <property type="entry name" value="Hydrolase"/>
    <property type="match status" value="1"/>
</dbReference>
<dbReference type="InterPro" id="IPR023214">
    <property type="entry name" value="HAD_sf"/>
</dbReference>
<dbReference type="KEGG" id="aal:EP13_01000"/>
<dbReference type="InterPro" id="IPR036412">
    <property type="entry name" value="HAD-like_sf"/>
</dbReference>
<keyword evidence="2" id="KW-0378">Hydrolase</keyword>
<organism evidence="4 5">
    <name type="scientific">Alteromonas australica</name>
    <dbReference type="NCBI Taxonomy" id="589873"/>
    <lineage>
        <taxon>Bacteria</taxon>
        <taxon>Pseudomonadati</taxon>
        <taxon>Pseudomonadota</taxon>
        <taxon>Gammaproteobacteria</taxon>
        <taxon>Alteromonadales</taxon>
        <taxon>Alteromonadaceae</taxon>
        <taxon>Alteromonas/Salinimonas group</taxon>
        <taxon>Alteromonas</taxon>
    </lineage>
</organism>
<evidence type="ECO:0000313" key="4">
    <source>
        <dbReference type="EMBL" id="AIF97385.1"/>
    </source>
</evidence>
<evidence type="ECO:0000256" key="1">
    <source>
        <dbReference type="ARBA" id="ARBA00001946"/>
    </source>
</evidence>
<gene>
    <name evidence="4" type="ORF">EP13_01000</name>
</gene>